<organism evidence="2 3">
    <name type="scientific">Martelella mediterranea</name>
    <dbReference type="NCBI Taxonomy" id="293089"/>
    <lineage>
        <taxon>Bacteria</taxon>
        <taxon>Pseudomonadati</taxon>
        <taxon>Pseudomonadota</taxon>
        <taxon>Alphaproteobacteria</taxon>
        <taxon>Hyphomicrobiales</taxon>
        <taxon>Aurantimonadaceae</taxon>
        <taxon>Martelella</taxon>
    </lineage>
</organism>
<keyword evidence="1" id="KW-1133">Transmembrane helix</keyword>
<dbReference type="Proteomes" id="UP000295097">
    <property type="component" value="Unassembled WGS sequence"/>
</dbReference>
<evidence type="ECO:0000256" key="1">
    <source>
        <dbReference type="SAM" id="Phobius"/>
    </source>
</evidence>
<proteinExistence type="predicted"/>
<keyword evidence="3" id="KW-1185">Reference proteome</keyword>
<keyword evidence="1" id="KW-0812">Transmembrane</keyword>
<sequence length="60" mass="6570">MIKIGAGSAAPQQRFFFEHGVICHMIDTQHDGGDDMSLSRSLHTILIGAAFAFIAFMLFV</sequence>
<gene>
    <name evidence="2" type="ORF">EDC90_10172</name>
</gene>
<evidence type="ECO:0000313" key="2">
    <source>
        <dbReference type="EMBL" id="TCT37613.1"/>
    </source>
</evidence>
<comment type="caution">
    <text evidence="2">The sequence shown here is derived from an EMBL/GenBank/DDBJ whole genome shotgun (WGS) entry which is preliminary data.</text>
</comment>
<name>A0A4R3NNX7_9HYPH</name>
<reference evidence="2 3" key="1">
    <citation type="submission" date="2019-03" db="EMBL/GenBank/DDBJ databases">
        <title>Freshwater and sediment microbial communities from various areas in North America, analyzing microbe dynamics in response to fracking.</title>
        <authorList>
            <person name="Lamendella R."/>
        </authorList>
    </citation>
    <scope>NUCLEOTIDE SEQUENCE [LARGE SCALE GENOMIC DNA]</scope>
    <source>
        <strain evidence="2 3">175.2</strain>
    </source>
</reference>
<evidence type="ECO:0000313" key="3">
    <source>
        <dbReference type="Proteomes" id="UP000295097"/>
    </source>
</evidence>
<keyword evidence="1" id="KW-0472">Membrane</keyword>
<dbReference type="EMBL" id="SMAR01000017">
    <property type="protein sequence ID" value="TCT37613.1"/>
    <property type="molecule type" value="Genomic_DNA"/>
</dbReference>
<protein>
    <submittedName>
        <fullName evidence="2">Uncharacterized protein</fullName>
    </submittedName>
</protein>
<accession>A0A4R3NNX7</accession>
<feature type="transmembrane region" description="Helical" evidence="1">
    <location>
        <begin position="41"/>
        <end position="59"/>
    </location>
</feature>
<dbReference type="AlphaFoldDB" id="A0A4R3NNX7"/>